<evidence type="ECO:0008006" key="4">
    <source>
        <dbReference type="Google" id="ProtNLM"/>
    </source>
</evidence>
<keyword evidence="1" id="KW-0812">Transmembrane</keyword>
<gene>
    <name evidence="2" type="ORF">A3F83_00825</name>
</gene>
<dbReference type="AlphaFoldDB" id="A0A1F5YU30"/>
<feature type="transmembrane region" description="Helical" evidence="1">
    <location>
        <begin position="174"/>
        <end position="197"/>
    </location>
</feature>
<dbReference type="Proteomes" id="UP000179129">
    <property type="component" value="Unassembled WGS sequence"/>
</dbReference>
<reference evidence="2 3" key="1">
    <citation type="journal article" date="2016" name="Nat. Commun.">
        <title>Thousands of microbial genomes shed light on interconnected biogeochemical processes in an aquifer system.</title>
        <authorList>
            <person name="Anantharaman K."/>
            <person name="Brown C.T."/>
            <person name="Hug L.A."/>
            <person name="Sharon I."/>
            <person name="Castelle C.J."/>
            <person name="Probst A.J."/>
            <person name="Thomas B.C."/>
            <person name="Singh A."/>
            <person name="Wilkins M.J."/>
            <person name="Karaoz U."/>
            <person name="Brodie E.L."/>
            <person name="Williams K.H."/>
            <person name="Hubbard S.S."/>
            <person name="Banfield J.F."/>
        </authorList>
    </citation>
    <scope>NUCLEOTIDE SEQUENCE [LARGE SCALE GENOMIC DNA]</scope>
</reference>
<comment type="caution">
    <text evidence="2">The sequence shown here is derived from an EMBL/GenBank/DDBJ whole genome shotgun (WGS) entry which is preliminary data.</text>
</comment>
<name>A0A1F5YU30_9BACT</name>
<dbReference type="STRING" id="1817867.A3F83_00825"/>
<dbReference type="PANTHER" id="PTHR43471">
    <property type="entry name" value="ABC TRANSPORTER PERMEASE"/>
    <property type="match status" value="1"/>
</dbReference>
<dbReference type="Pfam" id="PF12679">
    <property type="entry name" value="ABC2_membrane_2"/>
    <property type="match status" value="1"/>
</dbReference>
<feature type="transmembrane region" description="Helical" evidence="1">
    <location>
        <begin position="125"/>
        <end position="144"/>
    </location>
</feature>
<accession>A0A1F5YU30</accession>
<feature type="transmembrane region" description="Helical" evidence="1">
    <location>
        <begin position="209"/>
        <end position="232"/>
    </location>
</feature>
<evidence type="ECO:0000313" key="3">
    <source>
        <dbReference type="Proteomes" id="UP000179129"/>
    </source>
</evidence>
<evidence type="ECO:0000313" key="2">
    <source>
        <dbReference type="EMBL" id="OGG03721.1"/>
    </source>
</evidence>
<protein>
    <recommendedName>
        <fullName evidence="4">ABC transporter permease</fullName>
    </recommendedName>
</protein>
<feature type="transmembrane region" description="Helical" evidence="1">
    <location>
        <begin position="244"/>
        <end position="266"/>
    </location>
</feature>
<proteinExistence type="predicted"/>
<dbReference type="GO" id="GO:0005886">
    <property type="term" value="C:plasma membrane"/>
    <property type="evidence" value="ECO:0007669"/>
    <property type="project" value="UniProtKB-SubCell"/>
</dbReference>
<evidence type="ECO:0000256" key="1">
    <source>
        <dbReference type="SAM" id="Phobius"/>
    </source>
</evidence>
<organism evidence="2 3">
    <name type="scientific">Candidatus Glassbacteria bacterium RIFCSPLOWO2_12_FULL_58_11</name>
    <dbReference type="NCBI Taxonomy" id="1817867"/>
    <lineage>
        <taxon>Bacteria</taxon>
        <taxon>Candidatus Glassiibacteriota</taxon>
    </lineage>
</organism>
<feature type="transmembrane region" description="Helical" evidence="1">
    <location>
        <begin position="20"/>
        <end position="41"/>
    </location>
</feature>
<feature type="transmembrane region" description="Helical" evidence="1">
    <location>
        <begin position="432"/>
        <end position="453"/>
    </location>
</feature>
<dbReference type="GO" id="GO:0140359">
    <property type="term" value="F:ABC-type transporter activity"/>
    <property type="evidence" value="ECO:0007669"/>
    <property type="project" value="InterPro"/>
</dbReference>
<keyword evidence="1" id="KW-0472">Membrane</keyword>
<keyword evidence="1" id="KW-1133">Transmembrane helix</keyword>
<dbReference type="EMBL" id="MFIX01000131">
    <property type="protein sequence ID" value="OGG03721.1"/>
    <property type="molecule type" value="Genomic_DNA"/>
</dbReference>
<sequence length="458" mass="51814">MLFHIILRELRSNILSLRMLLALVLALTVFGLGTLVFVANYKIDRKEIEHSSQQEIERMKAAAAESVSSLANWGFNQDFGPRSNSFISNSREDNLPVRFMYDSFKVDRFFVWPGRNPLSDSCQPLDWMFIVSIIISFSVLLLAYDTVSGEKEARTLALSLSNPVSRGLVLFGKYVSVILSTILVLVPGMALSLLIILSSGRIAITRGTLAETGLFLAAAILFVACITAFGILTSVLTHRANVSLVAALSLWLLFVVVVPNTALYWAQKLFPIERMENVMQRINMERENLEKGMPEGWRKNSASLVENYAKLENEFLASEMKVRRDWYNQMFSQYERTRLITALSPIAIFEYLCEAAVGGGYLRFRKNWLDMNSFQLQFLEFVKAADAKDPESPHAFSPNSWGISGKPVDFSDVLIFQEKAPSIQERFSHAGLYLLILFFYTTAAFALSFVLFVRYDVR</sequence>